<feature type="compositionally biased region" description="Basic and acidic residues" evidence="2">
    <location>
        <begin position="60"/>
        <end position="69"/>
    </location>
</feature>
<dbReference type="PANTHER" id="PTHR21669:SF28">
    <property type="entry name" value="YEMANUCLEIN"/>
    <property type="match status" value="1"/>
</dbReference>
<evidence type="ECO:0000259" key="4">
    <source>
        <dbReference type="Pfam" id="PF14075"/>
    </source>
</evidence>
<organism evidence="5 6">
    <name type="scientific">Hyalella azteca</name>
    <name type="common">Amphipod</name>
    <dbReference type="NCBI Taxonomy" id="294128"/>
    <lineage>
        <taxon>Eukaryota</taxon>
        <taxon>Metazoa</taxon>
        <taxon>Ecdysozoa</taxon>
        <taxon>Arthropoda</taxon>
        <taxon>Crustacea</taxon>
        <taxon>Multicrustacea</taxon>
        <taxon>Malacostraca</taxon>
        <taxon>Eumalacostraca</taxon>
        <taxon>Peracarida</taxon>
        <taxon>Amphipoda</taxon>
        <taxon>Senticaudata</taxon>
        <taxon>Talitrida</taxon>
        <taxon>Talitroidea</taxon>
        <taxon>Hyalellidae</taxon>
        <taxon>Hyalella</taxon>
    </lineage>
</organism>
<proteinExistence type="predicted"/>
<feature type="compositionally biased region" description="Polar residues" evidence="2">
    <location>
        <begin position="1486"/>
        <end position="1509"/>
    </location>
</feature>
<feature type="compositionally biased region" description="Low complexity" evidence="2">
    <location>
        <begin position="1566"/>
        <end position="1578"/>
    </location>
</feature>
<feature type="region of interest" description="Disordered" evidence="2">
    <location>
        <begin position="1262"/>
        <end position="1286"/>
    </location>
</feature>
<gene>
    <name evidence="6" type="primary">LOC108672717</name>
</gene>
<feature type="region of interest" description="Disordered" evidence="2">
    <location>
        <begin position="1041"/>
        <end position="1078"/>
    </location>
</feature>
<feature type="compositionally biased region" description="Polar residues" evidence="2">
    <location>
        <begin position="1340"/>
        <end position="1350"/>
    </location>
</feature>
<feature type="compositionally biased region" description="Polar residues" evidence="2">
    <location>
        <begin position="1546"/>
        <end position="1558"/>
    </location>
</feature>
<evidence type="ECO:0000256" key="1">
    <source>
        <dbReference type="ARBA" id="ARBA00022553"/>
    </source>
</evidence>
<feature type="compositionally biased region" description="Low complexity" evidence="2">
    <location>
        <begin position="903"/>
        <end position="918"/>
    </location>
</feature>
<reference evidence="6" key="1">
    <citation type="submission" date="2025-08" db="UniProtKB">
        <authorList>
            <consortium name="RefSeq"/>
        </authorList>
    </citation>
    <scope>IDENTIFICATION</scope>
    <source>
        <tissue evidence="6">Whole organism</tissue>
    </source>
</reference>
<feature type="compositionally biased region" description="Polar residues" evidence="2">
    <location>
        <begin position="1051"/>
        <end position="1061"/>
    </location>
</feature>
<feature type="region of interest" description="Disordered" evidence="2">
    <location>
        <begin position="1468"/>
        <end position="1608"/>
    </location>
</feature>
<feature type="region of interest" description="Disordered" evidence="2">
    <location>
        <begin position="56"/>
        <end position="124"/>
    </location>
</feature>
<dbReference type="GeneID" id="108672717"/>
<feature type="compositionally biased region" description="Polar residues" evidence="2">
    <location>
        <begin position="794"/>
        <end position="839"/>
    </location>
</feature>
<feature type="region of interest" description="Disordered" evidence="2">
    <location>
        <begin position="1220"/>
        <end position="1248"/>
    </location>
</feature>
<feature type="compositionally biased region" description="Polar residues" evidence="2">
    <location>
        <begin position="1143"/>
        <end position="1153"/>
    </location>
</feature>
<dbReference type="GO" id="GO:0006325">
    <property type="term" value="P:chromatin organization"/>
    <property type="evidence" value="ECO:0007669"/>
    <property type="project" value="TreeGrafter"/>
</dbReference>
<protein>
    <submittedName>
        <fullName evidence="6">Ubinuclein-1 isoform X1</fullName>
    </submittedName>
</protein>
<feature type="compositionally biased region" description="Polar residues" evidence="2">
    <location>
        <begin position="1068"/>
        <end position="1078"/>
    </location>
</feature>
<feature type="compositionally biased region" description="Low complexity" evidence="2">
    <location>
        <begin position="1518"/>
        <end position="1533"/>
    </location>
</feature>
<feature type="compositionally biased region" description="Low complexity" evidence="2">
    <location>
        <begin position="378"/>
        <end position="407"/>
    </location>
</feature>
<feature type="region of interest" description="Disordered" evidence="2">
    <location>
        <begin position="753"/>
        <end position="918"/>
    </location>
</feature>
<feature type="compositionally biased region" description="Basic and acidic residues" evidence="2">
    <location>
        <begin position="890"/>
        <end position="901"/>
    </location>
</feature>
<feature type="region of interest" description="Disordered" evidence="2">
    <location>
        <begin position="1340"/>
        <end position="1405"/>
    </location>
</feature>
<keyword evidence="1" id="KW-0597">Phosphoprotein</keyword>
<keyword evidence="5" id="KW-1185">Reference proteome</keyword>
<feature type="compositionally biased region" description="Polar residues" evidence="2">
    <location>
        <begin position="1626"/>
        <end position="1636"/>
    </location>
</feature>
<feature type="domain" description="Ubinuclein middle" evidence="4">
    <location>
        <begin position="492"/>
        <end position="709"/>
    </location>
</feature>
<accession>A0A8B7NSA9</accession>
<feature type="compositionally biased region" description="Polar residues" evidence="2">
    <location>
        <begin position="1396"/>
        <end position="1405"/>
    </location>
</feature>
<feature type="compositionally biased region" description="Basic and acidic residues" evidence="2">
    <location>
        <begin position="1430"/>
        <end position="1442"/>
    </location>
</feature>
<dbReference type="InterPro" id="IPR026947">
    <property type="entry name" value="UBN_middle_dom"/>
</dbReference>
<dbReference type="GO" id="GO:0005634">
    <property type="term" value="C:nucleus"/>
    <property type="evidence" value="ECO:0007669"/>
    <property type="project" value="TreeGrafter"/>
</dbReference>
<feature type="compositionally biased region" description="Polar residues" evidence="2">
    <location>
        <begin position="1702"/>
        <end position="1736"/>
    </location>
</feature>
<feature type="compositionally biased region" description="Polar residues" evidence="2">
    <location>
        <begin position="1276"/>
        <end position="1286"/>
    </location>
</feature>
<dbReference type="RefSeq" id="XP_018015926.1">
    <property type="nucleotide sequence ID" value="XM_018160437.2"/>
</dbReference>
<feature type="compositionally biased region" description="Low complexity" evidence="2">
    <location>
        <begin position="1154"/>
        <end position="1183"/>
    </location>
</feature>
<feature type="compositionally biased region" description="Basic and acidic residues" evidence="2">
    <location>
        <begin position="1375"/>
        <end position="1388"/>
    </location>
</feature>
<feature type="compositionally biased region" description="Low complexity" evidence="2">
    <location>
        <begin position="246"/>
        <end position="266"/>
    </location>
</feature>
<feature type="compositionally biased region" description="Low complexity" evidence="2">
    <location>
        <begin position="319"/>
        <end position="371"/>
    </location>
</feature>
<feature type="region of interest" description="Disordered" evidence="2">
    <location>
        <begin position="305"/>
        <end position="414"/>
    </location>
</feature>
<dbReference type="CTD" id="43439"/>
<feature type="region of interest" description="Disordered" evidence="2">
    <location>
        <begin position="159"/>
        <end position="266"/>
    </location>
</feature>
<evidence type="ECO:0000259" key="3">
    <source>
        <dbReference type="Pfam" id="PF08729"/>
    </source>
</evidence>
<feature type="domain" description="Hpc2-related" evidence="3">
    <location>
        <begin position="104"/>
        <end position="154"/>
    </location>
</feature>
<name>A0A8B7NSA9_HYAAZ</name>
<feature type="compositionally biased region" description="Low complexity" evidence="2">
    <location>
        <begin position="1587"/>
        <end position="1600"/>
    </location>
</feature>
<feature type="region of interest" description="Disordered" evidence="2">
    <location>
        <begin position="1420"/>
        <end position="1454"/>
    </location>
</feature>
<feature type="compositionally biased region" description="Low complexity" evidence="2">
    <location>
        <begin position="1358"/>
        <end position="1367"/>
    </location>
</feature>
<sequence>MDEPKKIQLTSLSSVKTDKKKMKYKKAIRIKIDLPESNEKSCPEYNYGELLAKFMQQQRAADDRNRGDSSARFNPSDDESDEALQALARSLERKYGNVATKKKRKKTKERDFKTLGEGYDENDSFIDNTAAYDEVMDSNKEAKHGGFYINSGKLGYRELSESEDDSMPNTPQHSAKRKNCIDSDEEETAGEGKKLKEGSDDETYRHGSNQVHNGALDEGELLRKQRKLISKMNAKKHISKVRSQDPASSTPPAAVVPAATTASVDPTPATAPVVAAASVAVPASAPVSNESKSSVAASIESVVKKFGSSDERSHPASLPAASSVIPPTAATTTPPASATATLPAAATMPATATMPPATSESAASKADSNASADDDDSNSSSSSSSSSSDDSTSSSSDDSSSSSSSDAEASKAADQAKEIDVASVASQNIGSSAVTSSITSASAIALTSTPPSAAATTALTTTATSAALAPTPTSSCASTPTSVGASEKIVPLPENLSPDLIQVIEELKLEGQRATACRSSQKFFTEPVKTLLLSIETKLQEKGCRKKTQVYQHLSQHLPCGAQTLVKRAKQMLHHLNENKVALPLMRLKQAIEREMPPLVEAFAEQCRIAAQIHPELYSHLYHHFWGTEVDLPLPPDEKKKIKMPKKHFVFSAESNAELLAAVEARVAAWETLPRKTAETAQEFLVSFLEGDVRTLWPRGWVTTRQLYRQSAPAHASITHGADYCSKPSKKSVAASAQSSVVVSSEVKVSSSTAPKDGLVSASSDTDHKNAYGRSHDTPHAAAPSLSAEVNAPLSRTSTALPASQSSLVTEASHSKPSLSNSNVAPDASIASTKTSSGKTAAPINDPLHLKSQDSSSTSRSKEVVISSASNKSSDSKLPIEGKNPAFCERQSDGHGSDRSHHVTTSLSSYSSSVNNSTASFSTASANLTGKPASVPSSMNSDDNAKLGVRFSSGSGAKSSVKPSIESLPTFSNTNALTGQKSNHNVHTQEKGHGVTVKNVAAINRIDGLEPSFERPQTLVPGTIYRSSLGDTTRATEQIIDLSSDDEKPENFSSKSKNVQNVPAELPSASTELTKSPTKNMSAATLPSVAATVHHVAPNIVSSSSSIAFSGAPAAHNSMPTIHPKVHTSPPTKSSVAAMRPSCSPQGLSTSARNSSQTNNSSVTSKLSNVSSDPTTSNTTNPPIKVLQDELIDSGNIGKPSRLEEEIDDVMNELLLISKQKQQRDSPPRGSTCTAPPQHAQVPEKSGSLISEGDKFIQSNTKKLSSQHVEKDQRIRAQSKTSEMMKTSISYEPHSSATAYPITNTSSTSVAPMAAASANKVTVESAQDIAYDRSNFAISGTQSLKPSTSPSRKDNSPRKSQSSSKPSFTAPHVTSSRETHSNSTHDFRSFPGVQAPPSTQFDLSGAQSMSDFYSLQHIKSDKLSSSNNGTERKSSSHYHEPRMQSSSIQRLGPGTIFSSVGDLVTVPRSASDSDTSSLGDSPSSDKFTFSSRQPPSDLTVSHSNIQASPTRAPKHPYSIATLATSSSPATSAHSSRRESNSINNSPGNSHAIISSQHSMHGAMKDSNSAAYASSSSRANVTHARDLSSSSSYSSYGQQYQKGDSYAKNGVSTSAAKDYSYDKHRSNAPTSTNSDGDSSYGLMALQQQQEMLLHSRQLQQQQQQDMWSLTSQQLHQSQNKLGPAYISGAPLDLYSATRLAPTQHRSSATGAVPSHLQTTYRKSHGTSTSSSKPRQKR</sequence>
<dbReference type="InterPro" id="IPR014840">
    <property type="entry name" value="HRD"/>
</dbReference>
<evidence type="ECO:0000313" key="5">
    <source>
        <dbReference type="Proteomes" id="UP000694843"/>
    </source>
</evidence>
<dbReference type="OMA" id="TIGCLER"/>
<feature type="region of interest" description="Disordered" evidence="2">
    <location>
        <begin position="1619"/>
        <end position="1638"/>
    </location>
</feature>
<evidence type="ECO:0000313" key="6">
    <source>
        <dbReference type="RefSeq" id="XP_018015926.1"/>
    </source>
</evidence>
<dbReference type="Pfam" id="PF14075">
    <property type="entry name" value="UBN_AB"/>
    <property type="match status" value="1"/>
</dbReference>
<dbReference type="KEGG" id="hazt:108672717"/>
<evidence type="ECO:0000256" key="2">
    <source>
        <dbReference type="SAM" id="MobiDB-lite"/>
    </source>
</evidence>
<dbReference type="Pfam" id="PF08729">
    <property type="entry name" value="HUN"/>
    <property type="match status" value="1"/>
</dbReference>
<dbReference type="PANTHER" id="PTHR21669">
    <property type="entry name" value="CAPZ-INTERACTING PROTEIN AND RELATED PROTEINS"/>
    <property type="match status" value="1"/>
</dbReference>
<feature type="compositionally biased region" description="Low complexity" evidence="2">
    <location>
        <begin position="1469"/>
        <end position="1485"/>
    </location>
</feature>
<feature type="region of interest" description="Disordered" evidence="2">
    <location>
        <begin position="1696"/>
        <end position="1736"/>
    </location>
</feature>
<feature type="region of interest" description="Disordered" evidence="2">
    <location>
        <begin position="1118"/>
        <end position="1199"/>
    </location>
</feature>
<dbReference type="Proteomes" id="UP000694843">
    <property type="component" value="Unplaced"/>
</dbReference>
<feature type="compositionally biased region" description="Basic and acidic residues" evidence="2">
    <location>
        <begin position="765"/>
        <end position="779"/>
    </location>
</feature>
<dbReference type="OrthoDB" id="68076at2759"/>
<feature type="compositionally biased region" description="Basic residues" evidence="2">
    <location>
        <begin position="224"/>
        <end position="240"/>
    </location>
</feature>
<feature type="compositionally biased region" description="Basic and acidic residues" evidence="2">
    <location>
        <begin position="190"/>
        <end position="205"/>
    </location>
</feature>